<dbReference type="PANTHER" id="PTHR31331:SF8">
    <property type="entry name" value="LCCL DOMAIN PROTEIN (AFU_ORTHOLOGUE AFUA_5G02970)"/>
    <property type="match status" value="1"/>
</dbReference>
<organism evidence="4 5">
    <name type="scientific">Dichotomopilus funicola</name>
    <dbReference type="NCBI Taxonomy" id="1934379"/>
    <lineage>
        <taxon>Eukaryota</taxon>
        <taxon>Fungi</taxon>
        <taxon>Dikarya</taxon>
        <taxon>Ascomycota</taxon>
        <taxon>Pezizomycotina</taxon>
        <taxon>Sordariomycetes</taxon>
        <taxon>Sordariomycetidae</taxon>
        <taxon>Sordariales</taxon>
        <taxon>Chaetomiaceae</taxon>
        <taxon>Dichotomopilus</taxon>
    </lineage>
</organism>
<evidence type="ECO:0000256" key="2">
    <source>
        <dbReference type="SAM" id="Phobius"/>
    </source>
</evidence>
<dbReference type="PROSITE" id="PS50820">
    <property type="entry name" value="LCCL"/>
    <property type="match status" value="1"/>
</dbReference>
<sequence>MGDTTAQSHTRDVTSEQQHAVPVDPEASVATTTDNHNHPDAPIQDAPSVDSTAAPPVVVEDLEPDSSPPTPRFIQDEGSWKRFKWVPYPVRRLIKAGATWAQGPQPPRRYHIDPLFPLVQHAPIVLVDKFLPRKRHRGLAVFIFWAVWLVAFALVMRAGLTAAEIPTWGTPTQIGCGSTYWASGNGCGLDGVDCRPFSDGGFAFRCPANCASYQVLNPRAVGDQEILYQQLVIGGPPEEAGGGPAHGVNDTAVYRGDSFICGSAIHAGVISNANGGCGVVKLIGRAVNFNSTTRNGITSIGFDSYFPLSFSFEPDVQCDARDVVWSLLAISVVFTAVFSLFVTSPALFYFPVFTVLFWTVGMATDAPTHSDIPSLISTEIAQFLPAMFVGWVMYDKMGVRRTLKGLTAQVEKTVLWLGAAWVGALTNYTLDFIPINRLTPHDLNQQPGARAALAIIILILLAISVSQIYFFRQEARLLRNLALYALLILAIVIGVALPNFSLRIHHFVLALLLLPGTAIQTRPSLLYQGLLIGLFINGIARWGFGSVLQTAYELRGDAPLDSPLPVIRTPEIILGGNASSNTNSSSITFTWDPAPSAYDGISVLVNDVERFRQYFYDSQEDNAGAVVNNVTWVRDDRHHDDDVEAGVAGGVPEYFRFAWMQGSQRGDYTRAGVWGKDGQWEQMVAGPSRVRRRRRGWEEEDSLVSPISLVYPNPPESTTALMLLFHGLGDTEVPFTSLARTLSLPNVLAISVRGLSSLPALFLPNSQQQQQPPNHPQQQAYHWGDDLTFTPDTSSSSSRSSSRNSSSTNPAIDPDPGFTLARSWITDKLIGEVLVGKCGWETRDILLFGFGQGGSVALGLGSWVRGGTSASTGIGSGSGSGSGSGPGSAAEAAGSAAFKGIVSLAGPLPPSMIPSHNPSNNRSSTPVLVLCSQDSDTFDEDEEELVREQFAEVNVVRWKRSGDGMPRDREEALPMMQFLAGRLRGGWL</sequence>
<feature type="transmembrane region" description="Helical" evidence="2">
    <location>
        <begin position="375"/>
        <end position="394"/>
    </location>
</feature>
<feature type="domain" description="LCCL" evidence="3">
    <location>
        <begin position="248"/>
        <end position="300"/>
    </location>
</feature>
<protein>
    <recommendedName>
        <fullName evidence="3">LCCL domain-containing protein</fullName>
    </recommendedName>
</protein>
<dbReference type="Pfam" id="PF03815">
    <property type="entry name" value="LCCL"/>
    <property type="match status" value="1"/>
</dbReference>
<reference evidence="4" key="2">
    <citation type="submission" date="2023-05" db="EMBL/GenBank/DDBJ databases">
        <authorList>
            <consortium name="Lawrence Berkeley National Laboratory"/>
            <person name="Steindorff A."/>
            <person name="Hensen N."/>
            <person name="Bonometti L."/>
            <person name="Westerberg I."/>
            <person name="Brannstrom I.O."/>
            <person name="Guillou S."/>
            <person name="Cros-Aarteil S."/>
            <person name="Calhoun S."/>
            <person name="Haridas S."/>
            <person name="Kuo A."/>
            <person name="Mondo S."/>
            <person name="Pangilinan J."/>
            <person name="Riley R."/>
            <person name="Labutti K."/>
            <person name="Andreopoulos B."/>
            <person name="Lipzen A."/>
            <person name="Chen C."/>
            <person name="Yanf M."/>
            <person name="Daum C."/>
            <person name="Ng V."/>
            <person name="Clum A."/>
            <person name="Ohm R."/>
            <person name="Martin F."/>
            <person name="Silar P."/>
            <person name="Natvig D."/>
            <person name="Lalanne C."/>
            <person name="Gautier V."/>
            <person name="Ament-Velasquez S.L."/>
            <person name="Kruys A."/>
            <person name="Hutchinson M.I."/>
            <person name="Powell A.J."/>
            <person name="Barry K."/>
            <person name="Miller A.N."/>
            <person name="Grigoriev I.V."/>
            <person name="Debuchy R."/>
            <person name="Gladieux P."/>
            <person name="Thoren M.H."/>
            <person name="Johannesson H."/>
        </authorList>
    </citation>
    <scope>NUCLEOTIDE SEQUENCE</scope>
    <source>
        <strain evidence="4">CBS 141.50</strain>
    </source>
</reference>
<name>A0AAN6V9W4_9PEZI</name>
<evidence type="ECO:0000313" key="4">
    <source>
        <dbReference type="EMBL" id="KAK4147071.1"/>
    </source>
</evidence>
<feature type="transmembrane region" description="Helical" evidence="2">
    <location>
        <begin position="450"/>
        <end position="470"/>
    </location>
</feature>
<dbReference type="InterPro" id="IPR029058">
    <property type="entry name" value="AB_hydrolase_fold"/>
</dbReference>
<dbReference type="Gene3D" id="3.40.50.1820">
    <property type="entry name" value="alpha/beta hydrolase"/>
    <property type="match status" value="1"/>
</dbReference>
<dbReference type="GeneID" id="87822017"/>
<dbReference type="InterPro" id="IPR004043">
    <property type="entry name" value="LCCL"/>
</dbReference>
<dbReference type="PANTHER" id="PTHR31331">
    <property type="entry name" value="LCCL DOMAIN PROTEIN (AFU_ORTHOLOGUE AFUA_5G08630)"/>
    <property type="match status" value="1"/>
</dbReference>
<dbReference type="InterPro" id="IPR036609">
    <property type="entry name" value="LCCL_sf"/>
</dbReference>
<reference evidence="4" key="1">
    <citation type="journal article" date="2023" name="Mol. Phylogenet. Evol.">
        <title>Genome-scale phylogeny and comparative genomics of the fungal order Sordariales.</title>
        <authorList>
            <person name="Hensen N."/>
            <person name="Bonometti L."/>
            <person name="Westerberg I."/>
            <person name="Brannstrom I.O."/>
            <person name="Guillou S."/>
            <person name="Cros-Aarteil S."/>
            <person name="Calhoun S."/>
            <person name="Haridas S."/>
            <person name="Kuo A."/>
            <person name="Mondo S."/>
            <person name="Pangilinan J."/>
            <person name="Riley R."/>
            <person name="LaButti K."/>
            <person name="Andreopoulos B."/>
            <person name="Lipzen A."/>
            <person name="Chen C."/>
            <person name="Yan M."/>
            <person name="Daum C."/>
            <person name="Ng V."/>
            <person name="Clum A."/>
            <person name="Steindorff A."/>
            <person name="Ohm R.A."/>
            <person name="Martin F."/>
            <person name="Silar P."/>
            <person name="Natvig D.O."/>
            <person name="Lalanne C."/>
            <person name="Gautier V."/>
            <person name="Ament-Velasquez S.L."/>
            <person name="Kruys A."/>
            <person name="Hutchinson M.I."/>
            <person name="Powell A.J."/>
            <person name="Barry K."/>
            <person name="Miller A.N."/>
            <person name="Grigoriev I.V."/>
            <person name="Debuchy R."/>
            <person name="Gladieux P."/>
            <person name="Hiltunen Thoren M."/>
            <person name="Johannesson H."/>
        </authorList>
    </citation>
    <scope>NUCLEOTIDE SEQUENCE</scope>
    <source>
        <strain evidence="4">CBS 141.50</strain>
    </source>
</reference>
<dbReference type="SUPFAM" id="SSF53474">
    <property type="entry name" value="alpha/beta-Hydrolases"/>
    <property type="match status" value="1"/>
</dbReference>
<evidence type="ECO:0000259" key="3">
    <source>
        <dbReference type="PROSITE" id="PS50820"/>
    </source>
</evidence>
<dbReference type="RefSeq" id="XP_062640442.1">
    <property type="nucleotide sequence ID" value="XM_062785404.1"/>
</dbReference>
<proteinExistence type="predicted"/>
<feature type="transmembrane region" description="Helical" evidence="2">
    <location>
        <begin position="414"/>
        <end position="430"/>
    </location>
</feature>
<dbReference type="SMART" id="SM00603">
    <property type="entry name" value="LCCL"/>
    <property type="match status" value="1"/>
</dbReference>
<feature type="compositionally biased region" description="Low complexity" evidence="1">
    <location>
        <begin position="765"/>
        <end position="779"/>
    </location>
</feature>
<feature type="region of interest" description="Disordered" evidence="1">
    <location>
        <begin position="1"/>
        <end position="54"/>
    </location>
</feature>
<dbReference type="InterPro" id="IPR051957">
    <property type="entry name" value="CRISP-LCCL_domain"/>
</dbReference>
<dbReference type="EMBL" id="MU853557">
    <property type="protein sequence ID" value="KAK4147071.1"/>
    <property type="molecule type" value="Genomic_DNA"/>
</dbReference>
<evidence type="ECO:0000256" key="1">
    <source>
        <dbReference type="SAM" id="MobiDB-lite"/>
    </source>
</evidence>
<evidence type="ECO:0000313" key="5">
    <source>
        <dbReference type="Proteomes" id="UP001302676"/>
    </source>
</evidence>
<keyword evidence="2" id="KW-1133">Transmembrane helix</keyword>
<accession>A0AAN6V9W4</accession>
<feature type="transmembrane region" description="Helical" evidence="2">
    <location>
        <begin position="477"/>
        <end position="497"/>
    </location>
</feature>
<dbReference type="Gene3D" id="2.170.130.20">
    <property type="entry name" value="LCCL-like domain"/>
    <property type="match status" value="1"/>
</dbReference>
<feature type="region of interest" description="Disordered" evidence="1">
    <location>
        <begin position="765"/>
        <end position="817"/>
    </location>
</feature>
<feature type="transmembrane region" description="Helical" evidence="2">
    <location>
        <begin position="323"/>
        <end position="341"/>
    </location>
</feature>
<keyword evidence="5" id="KW-1185">Reference proteome</keyword>
<feature type="transmembrane region" description="Helical" evidence="2">
    <location>
        <begin position="139"/>
        <end position="160"/>
    </location>
</feature>
<gene>
    <name evidence="4" type="ORF">C8A04DRAFT_9224</name>
</gene>
<comment type="caution">
    <text evidence="4">The sequence shown here is derived from an EMBL/GenBank/DDBJ whole genome shotgun (WGS) entry which is preliminary data.</text>
</comment>
<dbReference type="AlphaFoldDB" id="A0AAN6V9W4"/>
<keyword evidence="2" id="KW-0472">Membrane</keyword>
<dbReference type="SUPFAM" id="SSF69848">
    <property type="entry name" value="LCCL domain"/>
    <property type="match status" value="1"/>
</dbReference>
<keyword evidence="2" id="KW-0812">Transmembrane</keyword>
<dbReference type="Proteomes" id="UP001302676">
    <property type="component" value="Unassembled WGS sequence"/>
</dbReference>
<feature type="compositionally biased region" description="Low complexity" evidence="1">
    <location>
        <begin position="793"/>
        <end position="809"/>
    </location>
</feature>